<evidence type="ECO:0000313" key="12">
    <source>
        <dbReference type="EMBL" id="SFV70842.1"/>
    </source>
</evidence>
<evidence type="ECO:0008006" key="13">
    <source>
        <dbReference type="Google" id="ProtNLM"/>
    </source>
</evidence>
<dbReference type="GO" id="GO:0036376">
    <property type="term" value="P:sodium ion export across plasma membrane"/>
    <property type="evidence" value="ECO:0007669"/>
    <property type="project" value="InterPro"/>
</dbReference>
<dbReference type="InterPro" id="IPR005899">
    <property type="entry name" value="Na_pump_deCOase"/>
</dbReference>
<dbReference type="NCBIfam" id="TIGR01195">
    <property type="entry name" value="oadG_fam"/>
    <property type="match status" value="1"/>
</dbReference>
<protein>
    <recommendedName>
        <fullName evidence="13">Oxaloacetate decarboxylase gamma chain</fullName>
    </recommendedName>
</protein>
<keyword evidence="6 11" id="KW-1133">Transmembrane helix</keyword>
<dbReference type="EMBL" id="FPHH01000159">
    <property type="protein sequence ID" value="SFV70842.1"/>
    <property type="molecule type" value="Genomic_DNA"/>
</dbReference>
<evidence type="ECO:0000256" key="11">
    <source>
        <dbReference type="SAM" id="Phobius"/>
    </source>
</evidence>
<name>A0A1W1CYV6_9ZZZZ</name>
<organism evidence="12">
    <name type="scientific">hydrothermal vent metagenome</name>
    <dbReference type="NCBI Taxonomy" id="652676"/>
    <lineage>
        <taxon>unclassified sequences</taxon>
        <taxon>metagenomes</taxon>
        <taxon>ecological metagenomes</taxon>
    </lineage>
</organism>
<accession>A0A1W1CYV6</accession>
<evidence type="ECO:0000256" key="1">
    <source>
        <dbReference type="ARBA" id="ARBA00004162"/>
    </source>
</evidence>
<dbReference type="GO" id="GO:0015081">
    <property type="term" value="F:sodium ion transmembrane transporter activity"/>
    <property type="evidence" value="ECO:0007669"/>
    <property type="project" value="InterPro"/>
</dbReference>
<evidence type="ECO:0000256" key="8">
    <source>
        <dbReference type="ARBA" id="ARBA00023065"/>
    </source>
</evidence>
<keyword evidence="7" id="KW-0915">Sodium</keyword>
<evidence type="ECO:0000256" key="9">
    <source>
        <dbReference type="ARBA" id="ARBA00023136"/>
    </source>
</evidence>
<comment type="subcellular location">
    <subcellularLocation>
        <location evidence="1">Cell membrane</location>
        <topology evidence="1">Single-pass membrane protein</topology>
    </subcellularLocation>
</comment>
<keyword evidence="5" id="KW-1278">Translocase</keyword>
<dbReference type="HAMAP" id="MF_00404">
    <property type="entry name" value="OadG"/>
    <property type="match status" value="1"/>
</dbReference>
<evidence type="ECO:0000256" key="10">
    <source>
        <dbReference type="ARBA" id="ARBA00023201"/>
    </source>
</evidence>
<proteinExistence type="inferred from homology"/>
<feature type="transmembrane region" description="Helical" evidence="11">
    <location>
        <begin position="6"/>
        <end position="26"/>
    </location>
</feature>
<dbReference type="InterPro" id="IPR023424">
    <property type="entry name" value="OadG"/>
</dbReference>
<sequence>MFLGMGTVFVFLIVMITCMNIMSSIINRYFPEPQSNVDGVTSNREVDNKKIVAAITAAITHHRKG</sequence>
<evidence type="ECO:0000256" key="5">
    <source>
        <dbReference type="ARBA" id="ARBA00022967"/>
    </source>
</evidence>
<keyword evidence="3" id="KW-1003">Cell membrane</keyword>
<keyword evidence="2" id="KW-0813">Transport</keyword>
<evidence type="ECO:0000256" key="6">
    <source>
        <dbReference type="ARBA" id="ARBA00022989"/>
    </source>
</evidence>
<evidence type="ECO:0000256" key="3">
    <source>
        <dbReference type="ARBA" id="ARBA00022475"/>
    </source>
</evidence>
<evidence type="ECO:0000256" key="4">
    <source>
        <dbReference type="ARBA" id="ARBA00022692"/>
    </source>
</evidence>
<keyword evidence="8" id="KW-0406">Ion transport</keyword>
<evidence type="ECO:0000256" key="7">
    <source>
        <dbReference type="ARBA" id="ARBA00023053"/>
    </source>
</evidence>
<dbReference type="AlphaFoldDB" id="A0A1W1CYV6"/>
<keyword evidence="9 11" id="KW-0472">Membrane</keyword>
<keyword evidence="4 11" id="KW-0812">Transmembrane</keyword>
<keyword evidence="10" id="KW-0739">Sodium transport</keyword>
<gene>
    <name evidence="12" type="ORF">MNB_SM-5-1283</name>
</gene>
<dbReference type="Pfam" id="PF04277">
    <property type="entry name" value="OAD_gamma"/>
    <property type="match status" value="1"/>
</dbReference>
<dbReference type="GO" id="GO:0005886">
    <property type="term" value="C:plasma membrane"/>
    <property type="evidence" value="ECO:0007669"/>
    <property type="project" value="UniProtKB-SubCell"/>
</dbReference>
<reference evidence="12" key="1">
    <citation type="submission" date="2016-10" db="EMBL/GenBank/DDBJ databases">
        <authorList>
            <person name="de Groot N.N."/>
        </authorList>
    </citation>
    <scope>NUCLEOTIDE SEQUENCE</scope>
</reference>
<evidence type="ECO:0000256" key="2">
    <source>
        <dbReference type="ARBA" id="ARBA00022448"/>
    </source>
</evidence>